<dbReference type="PANTHER" id="PTHR43300">
    <property type="entry name" value="ACETYLTRANSFERASE"/>
    <property type="match status" value="1"/>
</dbReference>
<keyword evidence="1 3" id="KW-0808">Transferase</keyword>
<dbReference type="Proteomes" id="UP000242712">
    <property type="component" value="Unassembled WGS sequence"/>
</dbReference>
<sequence>MRKLKEHKVKGVNPLWQLYRFVQRSRLFKNTLIIELTRYIPSLKLKRWVYIHLLNMTIGEHTAFAFKVVPDLLYPELITIGENCVIGYNTTILTHEFTVQAHRKGQVNIGDNTLIGANVIILPGIHIGSNVQVAAGTVVSKDVPDGALVKGNPMQIIKD</sequence>
<keyword evidence="2" id="KW-0677">Repeat</keyword>
<evidence type="ECO:0000313" key="3">
    <source>
        <dbReference type="EMBL" id="POA09434.1"/>
    </source>
</evidence>
<dbReference type="InterPro" id="IPR001451">
    <property type="entry name" value="Hexapep"/>
</dbReference>
<protein>
    <submittedName>
        <fullName evidence="3">Acetyltransferase</fullName>
    </submittedName>
</protein>
<dbReference type="InterPro" id="IPR018357">
    <property type="entry name" value="Hexapep_transf_CS"/>
</dbReference>
<dbReference type="OrthoDB" id="9801697at2"/>
<reference evidence="3 4" key="1">
    <citation type="submission" date="2017-08" db="EMBL/GenBank/DDBJ databases">
        <title>Draft genome sequences of 64 type strains of genus Staph aureus.</title>
        <authorList>
            <person name="Cole K."/>
            <person name="Golubchik T."/>
            <person name="Russell J."/>
            <person name="Foster D."/>
            <person name="Llewelyn M."/>
            <person name="Wilson D."/>
            <person name="Crook D."/>
            <person name="Paul J."/>
        </authorList>
    </citation>
    <scope>NUCLEOTIDE SEQUENCE [LARGE SCALE GENOMIC DNA]</scope>
    <source>
        <strain evidence="3 4">DSM 29875</strain>
    </source>
</reference>
<dbReference type="GeneID" id="98296989"/>
<evidence type="ECO:0000256" key="1">
    <source>
        <dbReference type="ARBA" id="ARBA00022679"/>
    </source>
</evidence>
<accession>A0A2K4FDJ5</accession>
<evidence type="ECO:0000313" key="4">
    <source>
        <dbReference type="Proteomes" id="UP000242712"/>
    </source>
</evidence>
<gene>
    <name evidence="3" type="ORF">CD039_01345</name>
</gene>
<organism evidence="3 4">
    <name type="scientific">Staphylococcus argensis</name>
    <dbReference type="NCBI Taxonomy" id="1607738"/>
    <lineage>
        <taxon>Bacteria</taxon>
        <taxon>Bacillati</taxon>
        <taxon>Bacillota</taxon>
        <taxon>Bacilli</taxon>
        <taxon>Bacillales</taxon>
        <taxon>Staphylococcaceae</taxon>
        <taxon>Staphylococcus</taxon>
    </lineage>
</organism>
<dbReference type="InterPro" id="IPR011004">
    <property type="entry name" value="Trimer_LpxA-like_sf"/>
</dbReference>
<proteinExistence type="predicted"/>
<dbReference type="CDD" id="cd04647">
    <property type="entry name" value="LbH_MAT_like"/>
    <property type="match status" value="1"/>
</dbReference>
<name>A0A2K4FDJ5_9STAP</name>
<dbReference type="Gene3D" id="2.160.10.10">
    <property type="entry name" value="Hexapeptide repeat proteins"/>
    <property type="match status" value="1"/>
</dbReference>
<keyword evidence="4" id="KW-1185">Reference proteome</keyword>
<evidence type="ECO:0000256" key="2">
    <source>
        <dbReference type="ARBA" id="ARBA00022737"/>
    </source>
</evidence>
<dbReference type="Pfam" id="PF14602">
    <property type="entry name" value="Hexapep_2"/>
    <property type="match status" value="2"/>
</dbReference>
<dbReference type="SUPFAM" id="SSF51161">
    <property type="entry name" value="Trimeric LpxA-like enzymes"/>
    <property type="match status" value="1"/>
</dbReference>
<dbReference type="PANTHER" id="PTHR43300:SF6">
    <property type="entry name" value="ACETYLTRANSFERASE YVOF-RELATED"/>
    <property type="match status" value="1"/>
</dbReference>
<dbReference type="InterPro" id="IPR050179">
    <property type="entry name" value="Trans_hexapeptide_repeat"/>
</dbReference>
<comment type="caution">
    <text evidence="3">The sequence shown here is derived from an EMBL/GenBank/DDBJ whole genome shotgun (WGS) entry which is preliminary data.</text>
</comment>
<dbReference type="GO" id="GO:0016740">
    <property type="term" value="F:transferase activity"/>
    <property type="evidence" value="ECO:0007669"/>
    <property type="project" value="UniProtKB-KW"/>
</dbReference>
<dbReference type="RefSeq" id="WP_103370827.1">
    <property type="nucleotide sequence ID" value="NZ_CBCRVO010000001.1"/>
</dbReference>
<dbReference type="PROSITE" id="PS00101">
    <property type="entry name" value="HEXAPEP_TRANSFERASES"/>
    <property type="match status" value="1"/>
</dbReference>
<dbReference type="AlphaFoldDB" id="A0A2K4FDJ5"/>
<dbReference type="EMBL" id="PPPX01000001">
    <property type="protein sequence ID" value="POA09434.1"/>
    <property type="molecule type" value="Genomic_DNA"/>
</dbReference>